<evidence type="ECO:0000313" key="2">
    <source>
        <dbReference type="Proteomes" id="UP000015100"/>
    </source>
</evidence>
<proteinExistence type="predicted"/>
<dbReference type="HOGENOM" id="CLU_616799_0_0_1"/>
<reference evidence="1 2" key="1">
    <citation type="journal article" date="2013" name="PLoS Genet.">
        <title>Genomic mechanisms accounting for the adaptation to parasitism in nematode-trapping fungi.</title>
        <authorList>
            <person name="Meerupati T."/>
            <person name="Andersson K.M."/>
            <person name="Friman E."/>
            <person name="Kumar D."/>
            <person name="Tunlid A."/>
            <person name="Ahren D."/>
        </authorList>
    </citation>
    <scope>NUCLEOTIDE SEQUENCE [LARGE SCALE GENOMIC DNA]</scope>
    <source>
        <strain evidence="1 2">CBS 200.50</strain>
    </source>
</reference>
<dbReference type="Proteomes" id="UP000015100">
    <property type="component" value="Unassembled WGS sequence"/>
</dbReference>
<protein>
    <submittedName>
        <fullName evidence="1">Uncharacterized protein</fullName>
    </submittedName>
</protein>
<dbReference type="OMA" id="PEENEWA"/>
<comment type="caution">
    <text evidence="1">The sequence shown here is derived from an EMBL/GenBank/DDBJ whole genome shotgun (WGS) entry which is preliminary data.</text>
</comment>
<dbReference type="EMBL" id="AQGS01000867">
    <property type="protein sequence ID" value="EPS36580.1"/>
    <property type="molecule type" value="Genomic_DNA"/>
</dbReference>
<sequence>MKLLVPQNSIISRLVIYFSIANVVFANPHPQGGGLEDGLQKSLEKLRSQQDYTRPAPPTSEWAPSQNSIAVRKAQWDEFANGLTTNMTENPLWYIFHGGYLLRNLARDAERLSMALYPITEDKTWWEFRDEFFKIISPLMTEFVPTEETRPDGRKVSVYRQNKHLTTGYLESGIMDKGGIFDTSFPRDDKAVQAGVTNPFPRDTLTMKVLVKKLFQDTVEDFDGVQVVFASDDRFKQVWYTILAVYDRLGPFVDKVAMYVNRLEWVKPKTKSKKSKQPKIVVDVRPRQTKEFNRQEVGYAGYYKKFAEELALHENEVSDPVLFSTAFMARALGFEDSPNMFAAYGIMINTIYRSVLPLMMDMFADIAVRMNNLAKKSVSGADANWGILKTPDANLLGILRNWPEWTEGRYRDVAWPIPQEHLAAALPILAALRKERQEAMSGGS</sequence>
<name>S8A0Q5_DACHA</name>
<reference evidence="2" key="2">
    <citation type="submission" date="2013-04" db="EMBL/GenBank/DDBJ databases">
        <title>Genomic mechanisms accounting for the adaptation to parasitism in nematode-trapping fungi.</title>
        <authorList>
            <person name="Ahren D.G."/>
        </authorList>
    </citation>
    <scope>NUCLEOTIDE SEQUENCE [LARGE SCALE GENOMIC DNA]</scope>
    <source>
        <strain evidence="2">CBS 200.50</strain>
    </source>
</reference>
<keyword evidence="2" id="KW-1185">Reference proteome</keyword>
<accession>S8A0Q5</accession>
<evidence type="ECO:0000313" key="1">
    <source>
        <dbReference type="EMBL" id="EPS36580.1"/>
    </source>
</evidence>
<dbReference type="OrthoDB" id="5300886at2759"/>
<dbReference type="AlphaFoldDB" id="S8A0Q5"/>
<organism evidence="1 2">
    <name type="scientific">Dactylellina haptotyla (strain CBS 200.50)</name>
    <name type="common">Nematode-trapping fungus</name>
    <name type="synonym">Monacrosporium haptotylum</name>
    <dbReference type="NCBI Taxonomy" id="1284197"/>
    <lineage>
        <taxon>Eukaryota</taxon>
        <taxon>Fungi</taxon>
        <taxon>Dikarya</taxon>
        <taxon>Ascomycota</taxon>
        <taxon>Pezizomycotina</taxon>
        <taxon>Orbiliomycetes</taxon>
        <taxon>Orbiliales</taxon>
        <taxon>Orbiliaceae</taxon>
        <taxon>Dactylellina</taxon>
    </lineage>
</organism>
<gene>
    <name evidence="1" type="ORF">H072_9815</name>
</gene>